<organism evidence="9 10">
    <name type="scientific">Austrofundulus limnaeus</name>
    <name type="common">Annual killifish</name>
    <dbReference type="NCBI Taxonomy" id="52670"/>
    <lineage>
        <taxon>Eukaryota</taxon>
        <taxon>Metazoa</taxon>
        <taxon>Chordata</taxon>
        <taxon>Craniata</taxon>
        <taxon>Vertebrata</taxon>
        <taxon>Euteleostomi</taxon>
        <taxon>Actinopterygii</taxon>
        <taxon>Neopterygii</taxon>
        <taxon>Teleostei</taxon>
        <taxon>Neoteleostei</taxon>
        <taxon>Acanthomorphata</taxon>
        <taxon>Ovalentaria</taxon>
        <taxon>Atherinomorphae</taxon>
        <taxon>Cyprinodontiformes</taxon>
        <taxon>Rivulidae</taxon>
        <taxon>Austrofundulus</taxon>
    </lineage>
</organism>
<dbReference type="InterPro" id="IPR027806">
    <property type="entry name" value="HARBI1_dom"/>
</dbReference>
<evidence type="ECO:0000256" key="6">
    <source>
        <dbReference type="ARBA" id="ARBA00022801"/>
    </source>
</evidence>
<comment type="cofactor">
    <cofactor evidence="1">
        <name>a divalent metal cation</name>
        <dbReference type="ChEBI" id="CHEBI:60240"/>
    </cofactor>
</comment>
<dbReference type="Proteomes" id="UP000192220">
    <property type="component" value="Unplaced"/>
</dbReference>
<dbReference type="RefSeq" id="XP_013883248.1">
    <property type="nucleotide sequence ID" value="XM_014027794.1"/>
</dbReference>
<dbReference type="GO" id="GO:0005634">
    <property type="term" value="C:nucleus"/>
    <property type="evidence" value="ECO:0007669"/>
    <property type="project" value="UniProtKB-SubCell"/>
</dbReference>
<keyword evidence="5" id="KW-0479">Metal-binding</keyword>
<feature type="domain" description="DDE Tnp4" evidence="8">
    <location>
        <begin position="164"/>
        <end position="327"/>
    </location>
</feature>
<evidence type="ECO:0000256" key="1">
    <source>
        <dbReference type="ARBA" id="ARBA00001968"/>
    </source>
</evidence>
<evidence type="ECO:0000256" key="5">
    <source>
        <dbReference type="ARBA" id="ARBA00022723"/>
    </source>
</evidence>
<evidence type="ECO:0000259" key="8">
    <source>
        <dbReference type="Pfam" id="PF13359"/>
    </source>
</evidence>
<dbReference type="KEGG" id="alim:106531859"/>
<comment type="similarity">
    <text evidence="3">Belongs to the HARBI1 family.</text>
</comment>
<evidence type="ECO:0000313" key="9">
    <source>
        <dbReference type="Proteomes" id="UP000192220"/>
    </source>
</evidence>
<dbReference type="InParanoid" id="A0A2I4CTD2"/>
<dbReference type="GO" id="GO:0046872">
    <property type="term" value="F:metal ion binding"/>
    <property type="evidence" value="ECO:0007669"/>
    <property type="project" value="UniProtKB-KW"/>
</dbReference>
<keyword evidence="4" id="KW-0540">Nuclease</keyword>
<sequence length="341" mass="39103">MDGTVQTARTAVQPCESLLLQSLCHPGHLAFDRTNQWWDVVVPTFTTIQWVQNFRMSEETLLYLCDRLRPAMERNDTSFQLCVPLKKRVAIALWKLATGCEFRSIGHQFGVSVTTVYRCVQDFCTAAQDLLVPELTNLTNEGRYREMASYFENRWSLPNCVGAIYGLHIPIRAPQQCSTDFLNSKGWHYIFLQGVVDGRGQFWNVFAELPGSLHDDQVLRLSNLWELPSQGNLFPDHTRVIGDVTVGYYIVGDPVYPLKDWLLKPYSVNEQLTSKKQMFNEKAHQVRIMVDHAFGRLKGRWQCLSKKNECDISHAKSMALTCCALHNLCESRGETFDPSWE</sequence>
<protein>
    <submittedName>
        <fullName evidence="10">Nuclease HARBI1 isoform X1</fullName>
    </submittedName>
</protein>
<evidence type="ECO:0000256" key="2">
    <source>
        <dbReference type="ARBA" id="ARBA00004123"/>
    </source>
</evidence>
<proteinExistence type="inferred from homology"/>
<evidence type="ECO:0000313" key="10">
    <source>
        <dbReference type="RefSeq" id="XP_013883248.1"/>
    </source>
</evidence>
<dbReference type="AlphaFoldDB" id="A0A2I4CTD2"/>
<accession>A0A2I4CTD2</accession>
<dbReference type="OrthoDB" id="8437340at2759"/>
<evidence type="ECO:0000256" key="7">
    <source>
        <dbReference type="ARBA" id="ARBA00023242"/>
    </source>
</evidence>
<keyword evidence="6" id="KW-0378">Hydrolase</keyword>
<dbReference type="PANTHER" id="PTHR22930">
    <property type="match status" value="1"/>
</dbReference>
<dbReference type="PANTHER" id="PTHR22930:SF236">
    <property type="entry name" value="PROTEIN ALP1-LIKE-RELATED"/>
    <property type="match status" value="1"/>
</dbReference>
<evidence type="ECO:0000256" key="3">
    <source>
        <dbReference type="ARBA" id="ARBA00006958"/>
    </source>
</evidence>
<reference evidence="10" key="1">
    <citation type="submission" date="2025-08" db="UniProtKB">
        <authorList>
            <consortium name="RefSeq"/>
        </authorList>
    </citation>
    <scope>IDENTIFICATION</scope>
    <source>
        <strain evidence="10">Quisiro</strain>
        <tissue evidence="10">Liver</tissue>
    </source>
</reference>
<dbReference type="Pfam" id="PF13359">
    <property type="entry name" value="DDE_Tnp_4"/>
    <property type="match status" value="1"/>
</dbReference>
<evidence type="ECO:0000256" key="4">
    <source>
        <dbReference type="ARBA" id="ARBA00022722"/>
    </source>
</evidence>
<dbReference type="GO" id="GO:0016787">
    <property type="term" value="F:hydrolase activity"/>
    <property type="evidence" value="ECO:0007669"/>
    <property type="project" value="UniProtKB-KW"/>
</dbReference>
<comment type="subcellular location">
    <subcellularLocation>
        <location evidence="2">Nucleus</location>
    </subcellularLocation>
</comment>
<dbReference type="GO" id="GO:0004518">
    <property type="term" value="F:nuclease activity"/>
    <property type="evidence" value="ECO:0007669"/>
    <property type="project" value="UniProtKB-KW"/>
</dbReference>
<name>A0A2I4CTD2_AUSLI</name>
<keyword evidence="7" id="KW-0539">Nucleus</keyword>
<keyword evidence="9" id="KW-1185">Reference proteome</keyword>
<dbReference type="FunCoup" id="A0A2I4CTD2">
    <property type="interactions" value="3"/>
</dbReference>
<gene>
    <name evidence="10" type="primary">LOC106531859</name>
</gene>
<dbReference type="GeneID" id="106531859"/>
<dbReference type="InterPro" id="IPR045249">
    <property type="entry name" value="HARBI1-like"/>
</dbReference>